<dbReference type="InterPro" id="IPR000222">
    <property type="entry name" value="PP2C_BS"/>
</dbReference>
<proteinExistence type="inferred from homology"/>
<keyword evidence="6 9" id="KW-0378">Hydrolase</keyword>
<dbReference type="Pfam" id="PF03810">
    <property type="entry name" value="IBN_N"/>
    <property type="match status" value="1"/>
</dbReference>
<evidence type="ECO:0000256" key="10">
    <source>
        <dbReference type="SAM" id="MobiDB-lite"/>
    </source>
</evidence>
<feature type="compositionally biased region" description="Basic and acidic residues" evidence="10">
    <location>
        <begin position="1240"/>
        <end position="1257"/>
    </location>
</feature>
<dbReference type="Pfam" id="PF00481">
    <property type="entry name" value="PP2C"/>
    <property type="match status" value="1"/>
</dbReference>
<evidence type="ECO:0000256" key="9">
    <source>
        <dbReference type="RuleBase" id="RU003465"/>
    </source>
</evidence>
<dbReference type="GO" id="GO:0004721">
    <property type="term" value="F:phosphoprotein phosphatase activity"/>
    <property type="evidence" value="ECO:0007669"/>
    <property type="project" value="UniProtKB-KW"/>
</dbReference>
<feature type="domain" description="Importin N-terminal" evidence="11">
    <location>
        <begin position="34"/>
        <end position="101"/>
    </location>
</feature>
<feature type="domain" description="PPM-type phosphatase" evidence="12">
    <location>
        <begin position="964"/>
        <end position="1257"/>
    </location>
</feature>
<dbReference type="InterPro" id="IPR011989">
    <property type="entry name" value="ARM-like"/>
</dbReference>
<dbReference type="Pfam" id="PF13513">
    <property type="entry name" value="HEAT_EZ"/>
    <property type="match status" value="1"/>
</dbReference>
<dbReference type="Gene3D" id="1.25.10.10">
    <property type="entry name" value="Leucine-rich Repeat Variant"/>
    <property type="match status" value="1"/>
</dbReference>
<evidence type="ECO:0000313" key="14">
    <source>
        <dbReference type="Proteomes" id="UP000719412"/>
    </source>
</evidence>
<dbReference type="SUPFAM" id="SSF81606">
    <property type="entry name" value="PP2C-like"/>
    <property type="match status" value="1"/>
</dbReference>
<feature type="region of interest" description="Disordered" evidence="10">
    <location>
        <begin position="1237"/>
        <end position="1257"/>
    </location>
</feature>
<evidence type="ECO:0000256" key="4">
    <source>
        <dbReference type="ARBA" id="ARBA00022723"/>
    </source>
</evidence>
<accession>A0A8J6H0S5</accession>
<sequence>MDWALWRPREETLTSIKELLQDALIPDSEIQKDVQNKLKNLEIVEDFTYYLLYIVGQTHFSEEIRSLSGILLKNNIAAVYNKLPQDSITKIRQLCLMLLRDPCRDVRTSISNVIYTLAKHNLNSWPDLIPFLVKSFETPDEYGEVALTTLFSVCEEMMNLEKSEEEICTITKEVFPKFVDFLADEKCDKKQNIIELINKFLQDHYKVMKQSIDLSKYLRNVMQLADTDDLDMQKYICHAFVMYIEYREECLLPHLHDVIMYLMMKTQHEDLEVALGACEFWLAVTKLSNCKEILTPYIDKLVPILLKNMKYSTFELIALKDTLRVEEQSEDPSKETFPFHMHDKRITREDDCYSNEDGDFLGNCDDVDDFYVGWTLRKCSAASLDAIAVKFGEDILPLIVPFLNELLYHQDFLIKESAILALGAISEGCINGLKPHLPYLIEYLIHTMNDDHSMVRVITCWTLSRYVSWIINSQPSHSIYFIPVMTILLKHFMDDNKRVQRAAISAFCVFQEEAQMQLIPYIDLILEGFQLGFQKFNYRSLYLLYDAINVLALSVGNELSKPEYIEKLMPPIMQKLNEYNNYSDDQFIAVLECLANIIPSLDAGFLPYSEVVYLQCMEIIMDTFMADANFQENLNGFDPPDKEPMHVALDVLYSMAVGLKSYFYKYVTNSNLVCLLYTTMQDCSFLIRQSSIALYGELVLICYPYLSTNVGDYIKLIIKNLDECYEGVCKNAAWVIGKLTTVMGNEIRPYVPEILIPFINILRNPSVSRAMHQTVSVSLCTLCCVCPDITISESDTVLKNCCMSLRSLKDSDEKDLAFRGLCQVVVRHPDFCQNNFMYFCDAVASWNTVKPDLKDIIKNILNSFKEQCGEMNWIQFYGQFPELLKLQLKCPQSLIAPLIKIVIDETRKSCKKEPTACGFNPSDNAYEPLKLMQTVMAITNDICQKYLDNNMLYSLPSPGWPHHIVSVFAAKNKRRRMEDRHVVVHDLNTMFNIQEASPSSYYAIFDGHAGHDAAAYSAAHLHQFLAESKHFVANPEQALHDAFCKTDALFIDKCNVERFNSGTTAVCALLRPKENTLYIAWVGDSQALLVNQGRVLQCVNPHKPCRTDERERIEKQGGYVCYWGTWRVNGQLAVSRAIGDAEYKPYVIAVPDIREIPLDGGEDFLILACDGLWDFLSEDDAARTVYEMVCSNPVFRRFPRVELIFMRRHAVFGAFSSPNFSSFCFIAGATLTTPGASEPNECKRGARDHNRKQIESV</sequence>
<dbReference type="PROSITE" id="PS51746">
    <property type="entry name" value="PPM_2"/>
    <property type="match status" value="1"/>
</dbReference>
<dbReference type="PROSITE" id="PS01032">
    <property type="entry name" value="PPM_1"/>
    <property type="match status" value="1"/>
</dbReference>
<comment type="subcellular location">
    <subcellularLocation>
        <location evidence="1">Cytoplasm</location>
    </subcellularLocation>
</comment>
<dbReference type="PANTHER" id="PTHR10527">
    <property type="entry name" value="IMPORTIN BETA"/>
    <property type="match status" value="1"/>
</dbReference>
<evidence type="ECO:0000259" key="12">
    <source>
        <dbReference type="PROSITE" id="PS51746"/>
    </source>
</evidence>
<comment type="similarity">
    <text evidence="9">Belongs to the PP2C family.</text>
</comment>
<dbReference type="GO" id="GO:0046872">
    <property type="term" value="F:metal ion binding"/>
    <property type="evidence" value="ECO:0007669"/>
    <property type="project" value="UniProtKB-KW"/>
</dbReference>
<keyword evidence="14" id="KW-1185">Reference proteome</keyword>
<evidence type="ECO:0000256" key="6">
    <source>
        <dbReference type="ARBA" id="ARBA00022801"/>
    </source>
</evidence>
<dbReference type="SUPFAM" id="SSF48371">
    <property type="entry name" value="ARM repeat"/>
    <property type="match status" value="1"/>
</dbReference>
<evidence type="ECO:0000256" key="8">
    <source>
        <dbReference type="ARBA" id="ARBA00022927"/>
    </source>
</evidence>
<protein>
    <recommendedName>
        <fullName evidence="15">Protein phosphatase 1E</fullName>
    </recommendedName>
</protein>
<dbReference type="GO" id="GO:0031267">
    <property type="term" value="F:small GTPase binding"/>
    <property type="evidence" value="ECO:0007669"/>
    <property type="project" value="InterPro"/>
</dbReference>
<name>A0A8J6H0S5_TENMO</name>
<dbReference type="InterPro" id="IPR036457">
    <property type="entry name" value="PPM-type-like_dom_sf"/>
</dbReference>
<keyword evidence="5" id="KW-0677">Repeat</keyword>
<gene>
    <name evidence="13" type="ORF">GEV33_013139</name>
</gene>
<evidence type="ECO:0000256" key="5">
    <source>
        <dbReference type="ARBA" id="ARBA00022737"/>
    </source>
</evidence>
<keyword evidence="3" id="KW-0963">Cytoplasm</keyword>
<reference evidence="13" key="2">
    <citation type="submission" date="2021-08" db="EMBL/GenBank/DDBJ databases">
        <authorList>
            <person name="Eriksson T."/>
        </authorList>
    </citation>
    <scope>NUCLEOTIDE SEQUENCE</scope>
    <source>
        <strain evidence="13">Stoneville</strain>
        <tissue evidence="13">Whole head</tissue>
    </source>
</reference>
<dbReference type="SMART" id="SM00332">
    <property type="entry name" value="PP2Cc"/>
    <property type="match status" value="1"/>
</dbReference>
<evidence type="ECO:0008006" key="15">
    <source>
        <dbReference type="Google" id="ProtNLM"/>
    </source>
</evidence>
<dbReference type="GO" id="GO:0006606">
    <property type="term" value="P:protein import into nucleus"/>
    <property type="evidence" value="ECO:0007669"/>
    <property type="project" value="InterPro"/>
</dbReference>
<keyword evidence="2" id="KW-0813">Transport</keyword>
<evidence type="ECO:0000313" key="13">
    <source>
        <dbReference type="EMBL" id="KAH0809650.1"/>
    </source>
</evidence>
<evidence type="ECO:0000256" key="3">
    <source>
        <dbReference type="ARBA" id="ARBA00022490"/>
    </source>
</evidence>
<dbReference type="CDD" id="cd00143">
    <property type="entry name" value="PP2Cc"/>
    <property type="match status" value="1"/>
</dbReference>
<dbReference type="PROSITE" id="PS50166">
    <property type="entry name" value="IMPORTIN_B_NT"/>
    <property type="match status" value="1"/>
</dbReference>
<dbReference type="InterPro" id="IPR040122">
    <property type="entry name" value="Importin_beta"/>
</dbReference>
<reference evidence="13" key="1">
    <citation type="journal article" date="2020" name="J Insects Food Feed">
        <title>The yellow mealworm (Tenebrio molitor) genome: a resource for the emerging insects as food and feed industry.</title>
        <authorList>
            <person name="Eriksson T."/>
            <person name="Andere A."/>
            <person name="Kelstrup H."/>
            <person name="Emery V."/>
            <person name="Picard C."/>
        </authorList>
    </citation>
    <scope>NUCLEOTIDE SEQUENCE</scope>
    <source>
        <strain evidence="13">Stoneville</strain>
        <tissue evidence="13">Whole head</tissue>
    </source>
</reference>
<dbReference type="GO" id="GO:0005737">
    <property type="term" value="C:cytoplasm"/>
    <property type="evidence" value="ECO:0007669"/>
    <property type="project" value="UniProtKB-SubCell"/>
</dbReference>
<keyword evidence="8" id="KW-0653">Protein transport</keyword>
<evidence type="ECO:0000259" key="11">
    <source>
        <dbReference type="PROSITE" id="PS50166"/>
    </source>
</evidence>
<evidence type="ECO:0000256" key="7">
    <source>
        <dbReference type="ARBA" id="ARBA00022912"/>
    </source>
</evidence>
<dbReference type="InterPro" id="IPR001932">
    <property type="entry name" value="PPM-type_phosphatase-like_dom"/>
</dbReference>
<dbReference type="Gene3D" id="3.60.40.10">
    <property type="entry name" value="PPM-type phosphatase domain"/>
    <property type="match status" value="1"/>
</dbReference>
<evidence type="ECO:0000256" key="1">
    <source>
        <dbReference type="ARBA" id="ARBA00004496"/>
    </source>
</evidence>
<dbReference type="Proteomes" id="UP000719412">
    <property type="component" value="Unassembled WGS sequence"/>
</dbReference>
<dbReference type="EMBL" id="JABDTM020028002">
    <property type="protein sequence ID" value="KAH0809650.1"/>
    <property type="molecule type" value="Genomic_DNA"/>
</dbReference>
<dbReference type="AlphaFoldDB" id="A0A8J6H0S5"/>
<dbReference type="InterPro" id="IPR016024">
    <property type="entry name" value="ARM-type_fold"/>
</dbReference>
<keyword evidence="7 9" id="KW-0904">Protein phosphatase</keyword>
<keyword evidence="4" id="KW-0479">Metal-binding</keyword>
<comment type="caution">
    <text evidence="13">The sequence shown here is derived from an EMBL/GenBank/DDBJ whole genome shotgun (WGS) entry which is preliminary data.</text>
</comment>
<dbReference type="InterPro" id="IPR001494">
    <property type="entry name" value="Importin-beta_N"/>
</dbReference>
<evidence type="ECO:0000256" key="2">
    <source>
        <dbReference type="ARBA" id="ARBA00022448"/>
    </source>
</evidence>
<organism evidence="13 14">
    <name type="scientific">Tenebrio molitor</name>
    <name type="common">Yellow mealworm beetle</name>
    <dbReference type="NCBI Taxonomy" id="7067"/>
    <lineage>
        <taxon>Eukaryota</taxon>
        <taxon>Metazoa</taxon>
        <taxon>Ecdysozoa</taxon>
        <taxon>Arthropoda</taxon>
        <taxon>Hexapoda</taxon>
        <taxon>Insecta</taxon>
        <taxon>Pterygota</taxon>
        <taxon>Neoptera</taxon>
        <taxon>Endopterygota</taxon>
        <taxon>Coleoptera</taxon>
        <taxon>Polyphaga</taxon>
        <taxon>Cucujiformia</taxon>
        <taxon>Tenebrionidae</taxon>
        <taxon>Tenebrio</taxon>
    </lineage>
</organism>